<gene>
    <name evidence="3" type="ORF">F0U44_08380</name>
</gene>
<dbReference type="SUPFAM" id="SSF53448">
    <property type="entry name" value="Nucleotide-diphospho-sugar transferases"/>
    <property type="match status" value="1"/>
</dbReference>
<feature type="domain" description="Glycosyltransferase 2-like" evidence="2">
    <location>
        <begin position="81"/>
        <end position="166"/>
    </location>
</feature>
<evidence type="ECO:0000256" key="1">
    <source>
        <dbReference type="SAM" id="MobiDB-lite"/>
    </source>
</evidence>
<accession>A0A5B1LDJ0</accession>
<dbReference type="PANTHER" id="PTHR22916">
    <property type="entry name" value="GLYCOSYLTRANSFERASE"/>
    <property type="match status" value="1"/>
</dbReference>
<dbReference type="InterPro" id="IPR029044">
    <property type="entry name" value="Nucleotide-diphossugar_trans"/>
</dbReference>
<name>A0A5B1LDJ0_9ACTN</name>
<proteinExistence type="predicted"/>
<reference evidence="3 4" key="1">
    <citation type="submission" date="2019-09" db="EMBL/GenBank/DDBJ databases">
        <title>Nocardioides panacisoli sp. nov., isolated from the soil of a ginseng field.</title>
        <authorList>
            <person name="Cho C."/>
        </authorList>
    </citation>
    <scope>NUCLEOTIDE SEQUENCE [LARGE SCALE GENOMIC DNA]</scope>
    <source>
        <strain evidence="3 4">BN130099</strain>
    </source>
</reference>
<feature type="compositionally biased region" description="Low complexity" evidence="1">
    <location>
        <begin position="1"/>
        <end position="35"/>
    </location>
</feature>
<protein>
    <submittedName>
        <fullName evidence="3">Glycosyltransferase family 2 protein</fullName>
    </submittedName>
</protein>
<dbReference type="CDD" id="cd00761">
    <property type="entry name" value="Glyco_tranf_GTA_type"/>
    <property type="match status" value="1"/>
</dbReference>
<dbReference type="Proteomes" id="UP000325003">
    <property type="component" value="Unassembled WGS sequence"/>
</dbReference>
<evidence type="ECO:0000313" key="3">
    <source>
        <dbReference type="EMBL" id="KAA1418516.1"/>
    </source>
</evidence>
<dbReference type="InterPro" id="IPR001173">
    <property type="entry name" value="Glyco_trans_2-like"/>
</dbReference>
<dbReference type="EMBL" id="VUJV01000003">
    <property type="protein sequence ID" value="KAA1418516.1"/>
    <property type="molecule type" value="Genomic_DNA"/>
</dbReference>
<dbReference type="PANTHER" id="PTHR22916:SF3">
    <property type="entry name" value="UDP-GLCNAC:BETAGAL BETA-1,3-N-ACETYLGLUCOSAMINYLTRANSFERASE-LIKE PROTEIN 1"/>
    <property type="match status" value="1"/>
</dbReference>
<evidence type="ECO:0000259" key="2">
    <source>
        <dbReference type="Pfam" id="PF00535"/>
    </source>
</evidence>
<dbReference type="Gene3D" id="3.90.550.10">
    <property type="entry name" value="Spore Coat Polysaccharide Biosynthesis Protein SpsA, Chain A"/>
    <property type="match status" value="1"/>
</dbReference>
<reference evidence="3 4" key="2">
    <citation type="submission" date="2019-09" db="EMBL/GenBank/DDBJ databases">
        <authorList>
            <person name="Jin C."/>
        </authorList>
    </citation>
    <scope>NUCLEOTIDE SEQUENCE [LARGE SCALE GENOMIC DNA]</scope>
    <source>
        <strain evidence="3 4">BN130099</strain>
    </source>
</reference>
<sequence length="307" mass="34089">MASSSTPTRPRTASSRTTGSRRSSPSASGRSPTTPCSRTSRVDCCRATPMTESVTPDVSVIVTAHSETVVCGPTMRSADLAIEAARAHGYVVETVIALDGATDETREYFDQQRYDHWDRWDFQEADLGRVRNAAVTRSTGRYIAFLDADDLFSENWLVEGIAVLDAAARDGRRVIAHPELNVMFDGGNSVLVHIDQSSPLFTPWFAYLRNYHDSLCLTPREAHVAIPYVSRDIPNGLSFQDWQFSIESMAAGWEHVLVRDTIIFKRRRDASLGQESSNRRSIVRKLPAMAIDRVHDLARVGKASETA</sequence>
<dbReference type="AlphaFoldDB" id="A0A5B1LDJ0"/>
<feature type="region of interest" description="Disordered" evidence="1">
    <location>
        <begin position="1"/>
        <end position="40"/>
    </location>
</feature>
<dbReference type="GO" id="GO:0016758">
    <property type="term" value="F:hexosyltransferase activity"/>
    <property type="evidence" value="ECO:0007669"/>
    <property type="project" value="UniProtKB-ARBA"/>
</dbReference>
<keyword evidence="3" id="KW-0808">Transferase</keyword>
<dbReference type="Pfam" id="PF00535">
    <property type="entry name" value="Glycos_transf_2"/>
    <property type="match status" value="1"/>
</dbReference>
<organism evidence="3 4">
    <name type="scientific">Nocardioides humilatus</name>
    <dbReference type="NCBI Taxonomy" id="2607660"/>
    <lineage>
        <taxon>Bacteria</taxon>
        <taxon>Bacillati</taxon>
        <taxon>Actinomycetota</taxon>
        <taxon>Actinomycetes</taxon>
        <taxon>Propionibacteriales</taxon>
        <taxon>Nocardioidaceae</taxon>
        <taxon>Nocardioides</taxon>
    </lineage>
</organism>
<keyword evidence="4" id="KW-1185">Reference proteome</keyword>
<evidence type="ECO:0000313" key="4">
    <source>
        <dbReference type="Proteomes" id="UP000325003"/>
    </source>
</evidence>
<comment type="caution">
    <text evidence="3">The sequence shown here is derived from an EMBL/GenBank/DDBJ whole genome shotgun (WGS) entry which is preliminary data.</text>
</comment>